<keyword evidence="3" id="KW-1185">Reference proteome</keyword>
<dbReference type="Pfam" id="PF22562">
    <property type="entry name" value="UBA_7"/>
    <property type="match status" value="1"/>
</dbReference>
<evidence type="ECO:0000313" key="3">
    <source>
        <dbReference type="Proteomes" id="UP001187531"/>
    </source>
</evidence>
<organism evidence="2 3">
    <name type="scientific">Artemia franciscana</name>
    <name type="common">Brine shrimp</name>
    <name type="synonym">Artemia sanfranciscana</name>
    <dbReference type="NCBI Taxonomy" id="6661"/>
    <lineage>
        <taxon>Eukaryota</taxon>
        <taxon>Metazoa</taxon>
        <taxon>Ecdysozoa</taxon>
        <taxon>Arthropoda</taxon>
        <taxon>Crustacea</taxon>
        <taxon>Branchiopoda</taxon>
        <taxon>Anostraca</taxon>
        <taxon>Artemiidae</taxon>
        <taxon>Artemia</taxon>
    </lineage>
</organism>
<sequence length="314" mass="33609">MCVESGAKGLISGGNGVKLGAKGVVSGGDGVKSGAKGLISSGKGVKSGAKGLISGGKGVKSGAKGVVSGGNGVKSGAKVLNLIETAGCRIPGFDGWLAKQGDTEKIRQKNGVPMFRLLKDVSTRWLKIGPAVSRLKKEIIWLIKQPIMNAECQFVVDSSNLFIRFTENFQQEVPLVHKLHAELNLLILTLAGRVLKPVATEKLRDELTLQPFEDEKNFLLLLQTVGMESGSKNGEFTANENFISAMVEFGYDRETCVKALFATQNQSVEAALEWLLENESEEDEEDSEAEDEPHKMVLVFNTSLGMGVGKVAAQ</sequence>
<dbReference type="InterPro" id="IPR015940">
    <property type="entry name" value="UBA"/>
</dbReference>
<dbReference type="PROSITE" id="PS50030">
    <property type="entry name" value="UBA"/>
    <property type="match status" value="1"/>
</dbReference>
<feature type="non-terminal residue" evidence="2">
    <location>
        <position position="314"/>
    </location>
</feature>
<dbReference type="SMART" id="SM00165">
    <property type="entry name" value="UBA"/>
    <property type="match status" value="1"/>
</dbReference>
<dbReference type="InterPro" id="IPR009060">
    <property type="entry name" value="UBA-like_sf"/>
</dbReference>
<dbReference type="AlphaFoldDB" id="A0AA88LBR6"/>
<name>A0AA88LBR6_ARTSF</name>
<feature type="domain" description="UBA" evidence="1">
    <location>
        <begin position="237"/>
        <end position="278"/>
    </location>
</feature>
<dbReference type="SUPFAM" id="SSF46934">
    <property type="entry name" value="UBA-like"/>
    <property type="match status" value="1"/>
</dbReference>
<comment type="caution">
    <text evidence="2">The sequence shown here is derived from an EMBL/GenBank/DDBJ whole genome shotgun (WGS) entry which is preliminary data.</text>
</comment>
<dbReference type="EMBL" id="JAVRJZ010000008">
    <property type="protein sequence ID" value="KAK2719606.1"/>
    <property type="molecule type" value="Genomic_DNA"/>
</dbReference>
<evidence type="ECO:0000259" key="1">
    <source>
        <dbReference type="PROSITE" id="PS50030"/>
    </source>
</evidence>
<dbReference type="Gene3D" id="1.10.8.10">
    <property type="entry name" value="DNA helicase RuvA subunit, C-terminal domain"/>
    <property type="match status" value="1"/>
</dbReference>
<dbReference type="Proteomes" id="UP001187531">
    <property type="component" value="Unassembled WGS sequence"/>
</dbReference>
<gene>
    <name evidence="2" type="ORF">QYM36_005171</name>
</gene>
<reference evidence="2" key="1">
    <citation type="submission" date="2023-07" db="EMBL/GenBank/DDBJ databases">
        <title>Chromosome-level genome assembly of Artemia franciscana.</title>
        <authorList>
            <person name="Jo E."/>
        </authorList>
    </citation>
    <scope>NUCLEOTIDE SEQUENCE</scope>
    <source>
        <tissue evidence="2">Whole body</tissue>
    </source>
</reference>
<evidence type="ECO:0000313" key="2">
    <source>
        <dbReference type="EMBL" id="KAK2719606.1"/>
    </source>
</evidence>
<accession>A0AA88LBR6</accession>
<protein>
    <recommendedName>
        <fullName evidence="1">UBA domain-containing protein</fullName>
    </recommendedName>
</protein>
<proteinExistence type="predicted"/>